<dbReference type="Proteomes" id="UP000541558">
    <property type="component" value="Unassembled WGS sequence"/>
</dbReference>
<sequence>MSTKATTCTENLFADLPEAADAEPPSNELIVLDITVEEVIIEVTLSELLVEVALSKLVIIIALSGIFLRRRGGCTSRRTAPSTTTATAAEAAPPTTWTATVAEGAPPTTWTATTWATAFAAKSTLLELILEVPFVEVGEVTLKKLRLLELTFFEIGVLEAALENLGTLEFDFAACQFVNELTGSEGVGGIDLLIKKMALLVEGPLSANDQSGALLTLT</sequence>
<evidence type="ECO:0000313" key="3">
    <source>
        <dbReference type="Proteomes" id="UP000541558"/>
    </source>
</evidence>
<organism evidence="2 3">
    <name type="scientific">Ephemerocybe angulata</name>
    <dbReference type="NCBI Taxonomy" id="980116"/>
    <lineage>
        <taxon>Eukaryota</taxon>
        <taxon>Fungi</taxon>
        <taxon>Dikarya</taxon>
        <taxon>Basidiomycota</taxon>
        <taxon>Agaricomycotina</taxon>
        <taxon>Agaricomycetes</taxon>
        <taxon>Agaricomycetidae</taxon>
        <taxon>Agaricales</taxon>
        <taxon>Agaricineae</taxon>
        <taxon>Psathyrellaceae</taxon>
        <taxon>Ephemerocybe</taxon>
    </lineage>
</organism>
<dbReference type="OrthoDB" id="10416436at2759"/>
<evidence type="ECO:0000313" key="2">
    <source>
        <dbReference type="EMBL" id="KAF5309753.1"/>
    </source>
</evidence>
<feature type="region of interest" description="Disordered" evidence="1">
    <location>
        <begin position="74"/>
        <end position="94"/>
    </location>
</feature>
<protein>
    <submittedName>
        <fullName evidence="2">Uncharacterized protein</fullName>
    </submittedName>
</protein>
<evidence type="ECO:0000256" key="1">
    <source>
        <dbReference type="SAM" id="MobiDB-lite"/>
    </source>
</evidence>
<gene>
    <name evidence="2" type="ORF">D9611_013638</name>
</gene>
<dbReference type="AlphaFoldDB" id="A0A8H5ARV1"/>
<dbReference type="EMBL" id="JAACJK010000231">
    <property type="protein sequence ID" value="KAF5309753.1"/>
    <property type="molecule type" value="Genomic_DNA"/>
</dbReference>
<reference evidence="2 3" key="1">
    <citation type="journal article" date="2020" name="ISME J.">
        <title>Uncovering the hidden diversity of litter-decomposition mechanisms in mushroom-forming fungi.</title>
        <authorList>
            <person name="Floudas D."/>
            <person name="Bentzer J."/>
            <person name="Ahren D."/>
            <person name="Johansson T."/>
            <person name="Persson P."/>
            <person name="Tunlid A."/>
        </authorList>
    </citation>
    <scope>NUCLEOTIDE SEQUENCE [LARGE SCALE GENOMIC DNA]</scope>
    <source>
        <strain evidence="2 3">CBS 175.51</strain>
    </source>
</reference>
<proteinExistence type="predicted"/>
<comment type="caution">
    <text evidence="2">The sequence shown here is derived from an EMBL/GenBank/DDBJ whole genome shotgun (WGS) entry which is preliminary data.</text>
</comment>
<name>A0A8H5ARV1_9AGAR</name>
<accession>A0A8H5ARV1</accession>
<feature type="compositionally biased region" description="Low complexity" evidence="1">
    <location>
        <begin position="79"/>
        <end position="94"/>
    </location>
</feature>
<keyword evidence="3" id="KW-1185">Reference proteome</keyword>